<sequence>MAFEWTVQTVKLWHQAKELRRSFRVEIEEPKKKTKCNRCHRVGHWARECRQKRDSSSKPSTSTASQSKSSPKESGAVYVAQEASVPAAQPEFVASVGCQQTLVQQFKQRFTTQHEVSSQSMEQPAFEIFLVSSPGFAVLDSGCGKTIIGDRTLKQFQRLWQDDGRYSPKFKSETNVFKFGNGDRETTTLTVIMPVGLAGRFGTVQAAVVQGDAPLLLLRPPLKRLGATIDFHADRLQLFHGAVDLNLKPIMPQVEKLGLKGLSLDTCTGWDLNETTLSTQEGKTHNENARVPTKRCASHDHFLGLDGLVIVECAAYHEDGSRMGHFLFQLGRRDPLNSDKEGGHTWGGQMLAIEDPYYKWWFENTIGKMTDQVEAFVHFCIKPEHSCEFYRALIHADVFRIVTADEAEKARWCSAEMRAEVKAKALPKSLALEGTPAGGERDQGKDEDQNDEGPGKLKSQPAKKKKRLNEKEGSESSSDRRDYGKILGKRKPLSQAESALELRRAKKKKKRKKKRSDKDREAKQTSSSEGSSDGSSDDSSFFRVAPLPEGIDRLKRTHLKRPGRLADLTLQRYRELLLRSTGRGAEETEEVMPSVGRAYLQQVYFVQHPMQGLGQRTSREMRTLMLVVDYLTKNMVPSALDVLLQRQKALELSVEQQSWQQANLLELVDMEEARSYFTQELKAAQSQLKSDQKLQGKGSWRPFRAPAPWRQTAQDDTSKTPKDVKEGDNGKRDAASREWTAVLEGFSQGDKAEVLLSRLMRIRPELGNEYLRPPWTGAAEAVPEPLDPPAGGRVLEDYRGVKIILATSAWWSNPGDGGVYVGNGSAFCPRSNFWGDAKEKISPVTGRLALVRRPLYVGAEDEVWNAKELVDKWCLHAQSDAALPTTQVEGLRELRTLVGEGLSVCGLGLVLKYVLLGRPSQLGNYARVLPTAALKTLQAELTPLLPMNMPEASSMELKVVRTLQRLKEGLEVQQGDREEVQRELSEVGKSAWEWMCVLALNWAHRGVKKEETFAPFHASDQSSAQKAVMQRIVRCVAHFCAGDKRVEPRQWEEMSMKRGPGHCGGVLHQAYAISWEAVKETFWTLTPSGDAKRQKFSRLLKSPKEWTQTRVEMVHRTGSREQNQHEGPLVMVKSDEEWATVVSELAARDIVEVADEAGPGEQRMPALGGIYGIHRSWCATPHGDPKRLLSLVFDVDLVNVLHKDLAESSDVVCQNHARAGRLVAHPQGLKVALPELYGGAVEVYVLEEIWRGDFVLDKEVPAEVFGMHCTCAQGGRGVAAVHPRLRCLCWLAPASSNRRWRLAALVGTAESCEKIVLMEGEQSDDHRSLKPWFLRVTGAELRFEARLLVELIGAALFLLMREGSTQATMKGIRSLTNVMVHISRCSLAGASLLQPMLESVLDRESSHLSLEGRDRLWIGLLCTLLHGLPLKLKIGPAVAPDKGASSGGAAEASPAGPCFAGRKTNLGAHYAKEKRHEAIMVIEEFGGVGSLTEALKLLGICPAGIVFVEADEKLRRHFKQRHPDAIVLPSIEKVSELDVLTWRKCFPNVTLVLHGGGWPCQDQSRLNANRLGADSARGKLLEPMLQISSWLKNASACRGCLPWKVVEFYENVMFDEADRKIVFEKIGYAPHHIKGDQFMVCRRPRQFWLRNLEIPLGSDLTIQEVHCGKPYEHFLAVECKTELLNVQSYLEKGAERLKPDAGPWPTFTRPVKKVTPPTIAAGLKTASEAAKNRWKGDAYRLQVYHYEDDWLIRDQTGVRRLKAIECSKMIGLNSWHFKNTKVRFTEGEMGQAVGNMFSVVVAARLLCGLLPAAQSYQGDLTKAIWKAWLKMEELDDETVEEYRSGLPWLPPKLLACSLHCQLCGSAVLGGGQVQSWMMAAPSVGLGVKLALWQATQSPSMLSLTPGNSGLGIFDGNFDASTFQWKSLVHYSGNQLEHPGECN</sequence>
<gene>
    <name evidence="4" type="ORF">C1SCF055_LOCUS11948</name>
</gene>
<dbReference type="Proteomes" id="UP001152797">
    <property type="component" value="Unassembled WGS sequence"/>
</dbReference>
<feature type="region of interest" description="Disordered" evidence="2">
    <location>
        <begin position="48"/>
        <end position="75"/>
    </location>
</feature>
<proteinExistence type="predicted"/>
<evidence type="ECO:0000256" key="1">
    <source>
        <dbReference type="PROSITE-ProRule" id="PRU00047"/>
    </source>
</evidence>
<keyword evidence="1" id="KW-0479">Metal-binding</keyword>
<evidence type="ECO:0000313" key="4">
    <source>
        <dbReference type="EMBL" id="CAI3984406.1"/>
    </source>
</evidence>
<keyword evidence="1" id="KW-0862">Zinc</keyword>
<dbReference type="InterPro" id="IPR021109">
    <property type="entry name" value="Peptidase_aspartic_dom_sf"/>
</dbReference>
<dbReference type="InterPro" id="IPR036875">
    <property type="entry name" value="Znf_CCHC_sf"/>
</dbReference>
<dbReference type="Gene3D" id="3.40.50.150">
    <property type="entry name" value="Vaccinia Virus protein VP39"/>
    <property type="match status" value="1"/>
</dbReference>
<feature type="domain" description="CCHC-type" evidence="3">
    <location>
        <begin position="35"/>
        <end position="51"/>
    </location>
</feature>
<feature type="region of interest" description="Disordered" evidence="2">
    <location>
        <begin position="687"/>
        <end position="736"/>
    </location>
</feature>
<organism evidence="4">
    <name type="scientific">Cladocopium goreaui</name>
    <dbReference type="NCBI Taxonomy" id="2562237"/>
    <lineage>
        <taxon>Eukaryota</taxon>
        <taxon>Sar</taxon>
        <taxon>Alveolata</taxon>
        <taxon>Dinophyceae</taxon>
        <taxon>Suessiales</taxon>
        <taxon>Symbiodiniaceae</taxon>
        <taxon>Cladocopium</taxon>
    </lineage>
</organism>
<protein>
    <submittedName>
        <fullName evidence="5">Transposon protein</fullName>
    </submittedName>
</protein>
<dbReference type="EMBL" id="CAMXCT010000889">
    <property type="protein sequence ID" value="CAI3984406.1"/>
    <property type="molecule type" value="Genomic_DNA"/>
</dbReference>
<feature type="compositionally biased region" description="Basic residues" evidence="2">
    <location>
        <begin position="504"/>
        <end position="515"/>
    </location>
</feature>
<name>A0A9P1C3K6_9DINO</name>
<feature type="compositionally biased region" description="Basic and acidic residues" evidence="2">
    <location>
        <begin position="469"/>
        <end position="484"/>
    </location>
</feature>
<feature type="compositionally biased region" description="Low complexity" evidence="2">
    <location>
        <begin position="57"/>
        <end position="74"/>
    </location>
</feature>
<reference evidence="4" key="1">
    <citation type="submission" date="2022-10" db="EMBL/GenBank/DDBJ databases">
        <authorList>
            <person name="Chen Y."/>
            <person name="Dougan E. K."/>
            <person name="Chan C."/>
            <person name="Rhodes N."/>
            <person name="Thang M."/>
        </authorList>
    </citation>
    <scope>NUCLEOTIDE SEQUENCE</scope>
</reference>
<dbReference type="EMBL" id="CAMXCT030000889">
    <property type="protein sequence ID" value="CAL4771718.1"/>
    <property type="molecule type" value="Genomic_DNA"/>
</dbReference>
<keyword evidence="6" id="KW-1185">Reference proteome</keyword>
<accession>A0A9P1C3K6</accession>
<dbReference type="SUPFAM" id="SSF57756">
    <property type="entry name" value="Retrovirus zinc finger-like domains"/>
    <property type="match status" value="1"/>
</dbReference>
<dbReference type="OrthoDB" id="3863715at2759"/>
<reference evidence="5 6" key="2">
    <citation type="submission" date="2024-05" db="EMBL/GenBank/DDBJ databases">
        <authorList>
            <person name="Chen Y."/>
            <person name="Shah S."/>
            <person name="Dougan E. K."/>
            <person name="Thang M."/>
            <person name="Chan C."/>
        </authorList>
    </citation>
    <scope>NUCLEOTIDE SEQUENCE [LARGE SCALE GENOMIC DNA]</scope>
</reference>
<dbReference type="PROSITE" id="PS50158">
    <property type="entry name" value="ZF_CCHC"/>
    <property type="match status" value="1"/>
</dbReference>
<dbReference type="InterPro" id="IPR029063">
    <property type="entry name" value="SAM-dependent_MTases_sf"/>
</dbReference>
<dbReference type="InterPro" id="IPR001878">
    <property type="entry name" value="Znf_CCHC"/>
</dbReference>
<feature type="compositionally biased region" description="Low complexity" evidence="2">
    <location>
        <begin position="526"/>
        <end position="539"/>
    </location>
</feature>
<evidence type="ECO:0000313" key="6">
    <source>
        <dbReference type="Proteomes" id="UP001152797"/>
    </source>
</evidence>
<evidence type="ECO:0000256" key="2">
    <source>
        <dbReference type="SAM" id="MobiDB-lite"/>
    </source>
</evidence>
<evidence type="ECO:0000259" key="3">
    <source>
        <dbReference type="PROSITE" id="PS50158"/>
    </source>
</evidence>
<feature type="compositionally biased region" description="Basic and acidic residues" evidence="2">
    <location>
        <begin position="716"/>
        <end position="736"/>
    </location>
</feature>
<comment type="caution">
    <text evidence="4">The sequence shown here is derived from an EMBL/GenBank/DDBJ whole genome shotgun (WGS) entry which is preliminary data.</text>
</comment>
<dbReference type="SUPFAM" id="SSF53335">
    <property type="entry name" value="S-adenosyl-L-methionine-dependent methyltransferases"/>
    <property type="match status" value="1"/>
</dbReference>
<dbReference type="EMBL" id="CAMXCT020000889">
    <property type="protein sequence ID" value="CAL1137781.1"/>
    <property type="molecule type" value="Genomic_DNA"/>
</dbReference>
<keyword evidence="1" id="KW-0863">Zinc-finger</keyword>
<dbReference type="Gene3D" id="2.40.70.10">
    <property type="entry name" value="Acid Proteases"/>
    <property type="match status" value="1"/>
</dbReference>
<dbReference type="GO" id="GO:0003676">
    <property type="term" value="F:nucleic acid binding"/>
    <property type="evidence" value="ECO:0007669"/>
    <property type="project" value="InterPro"/>
</dbReference>
<dbReference type="GO" id="GO:0008270">
    <property type="term" value="F:zinc ion binding"/>
    <property type="evidence" value="ECO:0007669"/>
    <property type="project" value="UniProtKB-KW"/>
</dbReference>
<dbReference type="SMART" id="SM00343">
    <property type="entry name" value="ZnF_C2HC"/>
    <property type="match status" value="1"/>
</dbReference>
<evidence type="ECO:0000313" key="5">
    <source>
        <dbReference type="EMBL" id="CAL4771718.1"/>
    </source>
</evidence>
<dbReference type="Gene3D" id="4.10.60.10">
    <property type="entry name" value="Zinc finger, CCHC-type"/>
    <property type="match status" value="1"/>
</dbReference>
<feature type="region of interest" description="Disordered" evidence="2">
    <location>
        <begin position="429"/>
        <end position="543"/>
    </location>
</feature>